<accession>A0AAU8E2N5</accession>
<proteinExistence type="predicted"/>
<evidence type="ECO:0000313" key="2">
    <source>
        <dbReference type="EMBL" id="XCG73726.1"/>
    </source>
</evidence>
<dbReference type="EMBL" id="CP159258">
    <property type="protein sequence ID" value="XCG73726.1"/>
    <property type="molecule type" value="Genomic_DNA"/>
</dbReference>
<keyword evidence="1" id="KW-0732">Signal</keyword>
<protein>
    <submittedName>
        <fullName evidence="2">DUF2388 domain-containing protein</fullName>
    </submittedName>
</protein>
<organism evidence="2">
    <name type="scientific">Pseudomonas sp. MYb327</name>
    <dbReference type="NCBI Taxonomy" id="2745230"/>
    <lineage>
        <taxon>Bacteria</taxon>
        <taxon>Pseudomonadati</taxon>
        <taxon>Pseudomonadota</taxon>
        <taxon>Gammaproteobacteria</taxon>
        <taxon>Pseudomonadales</taxon>
        <taxon>Pseudomonadaceae</taxon>
        <taxon>Pseudomonas</taxon>
    </lineage>
</organism>
<dbReference type="RefSeq" id="WP_339552512.1">
    <property type="nucleotide sequence ID" value="NZ_CP159258.1"/>
</dbReference>
<feature type="chain" id="PRO_5043369681" evidence="1">
    <location>
        <begin position="25"/>
        <end position="132"/>
    </location>
</feature>
<dbReference type="Pfam" id="PF09498">
    <property type="entry name" value="DUF2388"/>
    <property type="match status" value="1"/>
</dbReference>
<dbReference type="InterPro" id="IPR012661">
    <property type="entry name" value="CHP02448"/>
</dbReference>
<feature type="signal peptide" evidence="1">
    <location>
        <begin position="1"/>
        <end position="24"/>
    </location>
</feature>
<dbReference type="AlphaFoldDB" id="A0AAU8E2N5"/>
<gene>
    <name evidence="2" type="ORF">ABVN21_23740</name>
</gene>
<reference evidence="2" key="1">
    <citation type="submission" date="2024-06" db="EMBL/GenBank/DDBJ databases">
        <title>The Caenorhabditis elegans bacterial microbiome influences microsporidia infection through nutrient limitation and inhibiting parasite invasion.</title>
        <authorList>
            <person name="Tamim El Jarkass H."/>
            <person name="Castelblanco S."/>
            <person name="Kaur M."/>
            <person name="Wan Y.C."/>
            <person name="Ellis A.E."/>
            <person name="Sheldon R.D."/>
            <person name="Lien E.C."/>
            <person name="Burton N.O."/>
            <person name="Wright G.D."/>
            <person name="Reinke A.W."/>
        </authorList>
    </citation>
    <scope>NUCLEOTIDE SEQUENCE</scope>
    <source>
        <strain evidence="2">MYb327</strain>
    </source>
</reference>
<sequence length="132" mass="14384">MTTRQNKKFAVAFGLAMSTLITSASLRAEICSGNHCKLANGFFEYSAVTGYGLLFTLATPFSPFVVTSDATSDSHSKYFSQAVKDDAAAYLATDGDFDGPMLESAWRRHLEQHADLQPSKLEFAHMVLATYG</sequence>
<name>A0AAU8E2N5_9PSED</name>
<evidence type="ECO:0000256" key="1">
    <source>
        <dbReference type="SAM" id="SignalP"/>
    </source>
</evidence>